<feature type="chain" id="PRO_5040949549" description="Beta-xylanase" evidence="12">
    <location>
        <begin position="25"/>
        <end position="368"/>
    </location>
</feature>
<feature type="signal peptide" evidence="12">
    <location>
        <begin position="1"/>
        <end position="24"/>
    </location>
</feature>
<evidence type="ECO:0000259" key="13">
    <source>
        <dbReference type="PROSITE" id="PS51760"/>
    </source>
</evidence>
<evidence type="ECO:0000256" key="11">
    <source>
        <dbReference type="SAM" id="MobiDB-lite"/>
    </source>
</evidence>
<reference evidence="14" key="2">
    <citation type="journal article" date="2023" name="IMA Fungus">
        <title>Comparative genomic study of the Penicillium genus elucidates a diverse pangenome and 15 lateral gene transfer events.</title>
        <authorList>
            <person name="Petersen C."/>
            <person name="Sorensen T."/>
            <person name="Nielsen M.R."/>
            <person name="Sondergaard T.E."/>
            <person name="Sorensen J.L."/>
            <person name="Fitzpatrick D.A."/>
            <person name="Frisvad J.C."/>
            <person name="Nielsen K.L."/>
        </authorList>
    </citation>
    <scope>NUCLEOTIDE SEQUENCE</scope>
    <source>
        <strain evidence="14">IBT 21917</strain>
    </source>
</reference>
<protein>
    <recommendedName>
        <fullName evidence="10">Beta-xylanase</fullName>
        <ecNumber evidence="10">3.2.1.8</ecNumber>
    </recommendedName>
</protein>
<evidence type="ECO:0000256" key="6">
    <source>
        <dbReference type="ARBA" id="ARBA00022651"/>
    </source>
</evidence>
<feature type="region of interest" description="Disordered" evidence="11">
    <location>
        <begin position="345"/>
        <end position="368"/>
    </location>
</feature>
<evidence type="ECO:0000256" key="1">
    <source>
        <dbReference type="ARBA" id="ARBA00000681"/>
    </source>
</evidence>
<dbReference type="InterPro" id="IPR017853">
    <property type="entry name" value="GH"/>
</dbReference>
<dbReference type="GO" id="GO:0031176">
    <property type="term" value="F:endo-1,4-beta-xylanase activity"/>
    <property type="evidence" value="ECO:0007669"/>
    <property type="project" value="UniProtKB-EC"/>
</dbReference>
<evidence type="ECO:0000256" key="3">
    <source>
        <dbReference type="ARBA" id="ARBA00004851"/>
    </source>
</evidence>
<dbReference type="InterPro" id="IPR044846">
    <property type="entry name" value="GH10"/>
</dbReference>
<dbReference type="EC" id="3.2.1.8" evidence="10"/>
<evidence type="ECO:0000256" key="5">
    <source>
        <dbReference type="ARBA" id="ARBA00022525"/>
    </source>
</evidence>
<reference evidence="14" key="1">
    <citation type="submission" date="2022-11" db="EMBL/GenBank/DDBJ databases">
        <authorList>
            <person name="Petersen C."/>
        </authorList>
    </citation>
    <scope>NUCLEOTIDE SEQUENCE</scope>
    <source>
        <strain evidence="14">IBT 21917</strain>
    </source>
</reference>
<evidence type="ECO:0000256" key="10">
    <source>
        <dbReference type="RuleBase" id="RU361174"/>
    </source>
</evidence>
<dbReference type="Gene3D" id="3.20.20.80">
    <property type="entry name" value="Glycosidases"/>
    <property type="match status" value="1"/>
</dbReference>
<comment type="subcellular location">
    <subcellularLocation>
        <location evidence="2">Secreted</location>
    </subcellularLocation>
</comment>
<keyword evidence="10" id="KW-0326">Glycosidase</keyword>
<dbReference type="EMBL" id="JAPQKO010000006">
    <property type="protein sequence ID" value="KAJ5156827.1"/>
    <property type="molecule type" value="Genomic_DNA"/>
</dbReference>
<keyword evidence="8 10" id="KW-0119">Carbohydrate metabolism</keyword>
<keyword evidence="5" id="KW-0964">Secreted</keyword>
<dbReference type="PROSITE" id="PS51760">
    <property type="entry name" value="GH10_2"/>
    <property type="match status" value="1"/>
</dbReference>
<evidence type="ECO:0000256" key="2">
    <source>
        <dbReference type="ARBA" id="ARBA00004613"/>
    </source>
</evidence>
<comment type="pathway">
    <text evidence="3">Glycan degradation; xylan degradation.</text>
</comment>
<dbReference type="GO" id="GO:0045493">
    <property type="term" value="P:xylan catabolic process"/>
    <property type="evidence" value="ECO:0007669"/>
    <property type="project" value="UniProtKB-KW"/>
</dbReference>
<dbReference type="PANTHER" id="PTHR31490">
    <property type="entry name" value="GLYCOSYL HYDROLASE"/>
    <property type="match status" value="1"/>
</dbReference>
<dbReference type="PANTHER" id="PTHR31490:SF35">
    <property type="entry name" value="ENDO-1,4-BETA-XYLANASE"/>
    <property type="match status" value="1"/>
</dbReference>
<feature type="domain" description="GH10" evidence="13">
    <location>
        <begin position="20"/>
        <end position="339"/>
    </location>
</feature>
<organism evidence="14 15">
    <name type="scientific">Penicillium capsulatum</name>
    <dbReference type="NCBI Taxonomy" id="69766"/>
    <lineage>
        <taxon>Eukaryota</taxon>
        <taxon>Fungi</taxon>
        <taxon>Dikarya</taxon>
        <taxon>Ascomycota</taxon>
        <taxon>Pezizomycotina</taxon>
        <taxon>Eurotiomycetes</taxon>
        <taxon>Eurotiomycetidae</taxon>
        <taxon>Eurotiales</taxon>
        <taxon>Aspergillaceae</taxon>
        <taxon>Penicillium</taxon>
    </lineage>
</organism>
<dbReference type="AlphaFoldDB" id="A0A9W9HT28"/>
<dbReference type="OrthoDB" id="3055998at2759"/>
<evidence type="ECO:0000313" key="15">
    <source>
        <dbReference type="Proteomes" id="UP001146351"/>
    </source>
</evidence>
<dbReference type="SMART" id="SM00633">
    <property type="entry name" value="Glyco_10"/>
    <property type="match status" value="1"/>
</dbReference>
<feature type="compositionally biased region" description="Low complexity" evidence="11">
    <location>
        <begin position="345"/>
        <end position="362"/>
    </location>
</feature>
<comment type="similarity">
    <text evidence="4 10">Belongs to the glycosyl hydrolase 10 (cellulase F) family.</text>
</comment>
<keyword evidence="12" id="KW-0732">Signal</keyword>
<evidence type="ECO:0000256" key="12">
    <source>
        <dbReference type="SAM" id="SignalP"/>
    </source>
</evidence>
<comment type="caution">
    <text evidence="14">The sequence shown here is derived from an EMBL/GenBank/DDBJ whole genome shotgun (WGS) entry which is preliminary data.</text>
</comment>
<keyword evidence="9 10" id="KW-0624">Polysaccharide degradation</keyword>
<evidence type="ECO:0000313" key="14">
    <source>
        <dbReference type="EMBL" id="KAJ5156827.1"/>
    </source>
</evidence>
<keyword evidence="7 10" id="KW-0378">Hydrolase</keyword>
<evidence type="ECO:0000256" key="8">
    <source>
        <dbReference type="ARBA" id="ARBA00023277"/>
    </source>
</evidence>
<name>A0A9W9HT28_9EURO</name>
<dbReference type="SUPFAM" id="SSF51445">
    <property type="entry name" value="(Trans)glycosidases"/>
    <property type="match status" value="1"/>
</dbReference>
<sequence>MRGISLSAGTLALVASILPPLAQAGLHAAAVNHGKVYFGTATDNSELTDTAYVTQLSNTDDFGQITPGNSQKWDTIEPTQNTFSFTQGDVIVDLAESNGQKLRCHTLVWHSQLPNWVSTGSWTNATLIAAMENHITNVVTHYKGRCYAWDVVNEGLDEDGSYRDSVFYQHIGEAYIPIAFAAAAAADPDAKLYYNDYSIESAGAKSTAAQNIVKLVQSYGARIDGVGLQAHLIVGGTPDKSAQASNLAAFTALGVEVALTELDIRMTLPSTGALLSQQAIDYANTVGACVETKNCVGITIWDWTDKYSWVPNTFAGQGAALPWDENLETKPAYAAILGALGAASSTSTASGSRTTSDSRSTGVAQRWT</sequence>
<comment type="catalytic activity">
    <reaction evidence="1 10">
        <text>Endohydrolysis of (1-&gt;4)-beta-D-xylosidic linkages in xylans.</text>
        <dbReference type="EC" id="3.2.1.8"/>
    </reaction>
</comment>
<dbReference type="GO" id="GO:0005576">
    <property type="term" value="C:extracellular region"/>
    <property type="evidence" value="ECO:0007669"/>
    <property type="project" value="UniProtKB-SubCell"/>
</dbReference>
<keyword evidence="6" id="KW-0858">Xylan degradation</keyword>
<keyword evidence="15" id="KW-1185">Reference proteome</keyword>
<evidence type="ECO:0000256" key="9">
    <source>
        <dbReference type="ARBA" id="ARBA00023326"/>
    </source>
</evidence>
<proteinExistence type="inferred from homology"/>
<dbReference type="PRINTS" id="PR00134">
    <property type="entry name" value="GLHYDRLASE10"/>
</dbReference>
<evidence type="ECO:0000256" key="7">
    <source>
        <dbReference type="ARBA" id="ARBA00022801"/>
    </source>
</evidence>
<dbReference type="InterPro" id="IPR001000">
    <property type="entry name" value="GH10_dom"/>
</dbReference>
<dbReference type="Proteomes" id="UP001146351">
    <property type="component" value="Unassembled WGS sequence"/>
</dbReference>
<accession>A0A9W9HT28</accession>
<gene>
    <name evidence="14" type="ORF">N7492_009630</name>
</gene>
<dbReference type="Pfam" id="PF00331">
    <property type="entry name" value="Glyco_hydro_10"/>
    <property type="match status" value="1"/>
</dbReference>
<evidence type="ECO:0000256" key="4">
    <source>
        <dbReference type="ARBA" id="ARBA00007495"/>
    </source>
</evidence>